<keyword evidence="2" id="KW-1185">Reference proteome</keyword>
<reference evidence="1" key="1">
    <citation type="thesis" date="2020" institute="ProQuest LLC" country="789 East Eisenhower Parkway, Ann Arbor, MI, USA">
        <title>Comparative Genomics and Chromosome Evolution.</title>
        <authorList>
            <person name="Mudd A.B."/>
        </authorList>
    </citation>
    <scope>NUCLEOTIDE SEQUENCE</scope>
    <source>
        <strain evidence="1">237g6f4</strain>
        <tissue evidence="1">Blood</tissue>
    </source>
</reference>
<evidence type="ECO:0000313" key="1">
    <source>
        <dbReference type="EMBL" id="KAG8578536.1"/>
    </source>
</evidence>
<name>A0AAV7C1M4_ENGPU</name>
<protein>
    <submittedName>
        <fullName evidence="1">Uncharacterized protein</fullName>
    </submittedName>
</protein>
<dbReference type="EMBL" id="WNYA01000004">
    <property type="protein sequence ID" value="KAG8578536.1"/>
    <property type="molecule type" value="Genomic_DNA"/>
</dbReference>
<sequence length="68" mass="8068">MYQFSYQSNPCQLFGLVAQDASEFDNIKNRTELCQMLDKGIVYLQLVYEKWSDPALFWRVGHSPLFMR</sequence>
<organism evidence="1 2">
    <name type="scientific">Engystomops pustulosus</name>
    <name type="common">Tungara frog</name>
    <name type="synonym">Physalaemus pustulosus</name>
    <dbReference type="NCBI Taxonomy" id="76066"/>
    <lineage>
        <taxon>Eukaryota</taxon>
        <taxon>Metazoa</taxon>
        <taxon>Chordata</taxon>
        <taxon>Craniata</taxon>
        <taxon>Vertebrata</taxon>
        <taxon>Euteleostomi</taxon>
        <taxon>Amphibia</taxon>
        <taxon>Batrachia</taxon>
        <taxon>Anura</taxon>
        <taxon>Neobatrachia</taxon>
        <taxon>Hyloidea</taxon>
        <taxon>Leptodactylidae</taxon>
        <taxon>Leiuperinae</taxon>
        <taxon>Engystomops</taxon>
    </lineage>
</organism>
<proteinExistence type="predicted"/>
<gene>
    <name evidence="1" type="ORF">GDO81_010523</name>
</gene>
<comment type="caution">
    <text evidence="1">The sequence shown here is derived from an EMBL/GenBank/DDBJ whole genome shotgun (WGS) entry which is preliminary data.</text>
</comment>
<accession>A0AAV7C1M4</accession>
<dbReference type="Proteomes" id="UP000824782">
    <property type="component" value="Unassembled WGS sequence"/>
</dbReference>
<dbReference type="AlphaFoldDB" id="A0AAV7C1M4"/>
<evidence type="ECO:0000313" key="2">
    <source>
        <dbReference type="Proteomes" id="UP000824782"/>
    </source>
</evidence>